<dbReference type="STRING" id="1423820.FC64_GL001169"/>
<keyword evidence="1" id="KW-0472">Membrane</keyword>
<name>A0A0R1ZB50_9LACO</name>
<dbReference type="Proteomes" id="UP000051291">
    <property type="component" value="Unassembled WGS sequence"/>
</dbReference>
<evidence type="ECO:0000313" key="3">
    <source>
        <dbReference type="Proteomes" id="UP000051291"/>
    </source>
</evidence>
<evidence type="ECO:0000256" key="1">
    <source>
        <dbReference type="SAM" id="Phobius"/>
    </source>
</evidence>
<protein>
    <submittedName>
        <fullName evidence="2">Uncharacterized protein</fullName>
    </submittedName>
</protein>
<gene>
    <name evidence="2" type="ORF">FC64_GL001169</name>
</gene>
<proteinExistence type="predicted"/>
<accession>A0A0R1ZB50</accession>
<evidence type="ECO:0000313" key="2">
    <source>
        <dbReference type="EMBL" id="KRM51975.1"/>
    </source>
</evidence>
<dbReference type="EMBL" id="AYYZ01000029">
    <property type="protein sequence ID" value="KRM51975.1"/>
    <property type="molecule type" value="Genomic_DNA"/>
</dbReference>
<sequence length="56" mass="6384">MLHILVLLLIIVLGIRILDSCSGCLILIGLGFLTLFLFKWWIVWLGIALIVFLFNL</sequence>
<dbReference type="AlphaFoldDB" id="A0A0R1ZB50"/>
<organism evidence="2 3">
    <name type="scientific">Ligilactobacillus araffinosus DSM 20653</name>
    <dbReference type="NCBI Taxonomy" id="1423820"/>
    <lineage>
        <taxon>Bacteria</taxon>
        <taxon>Bacillati</taxon>
        <taxon>Bacillota</taxon>
        <taxon>Bacilli</taxon>
        <taxon>Lactobacillales</taxon>
        <taxon>Lactobacillaceae</taxon>
        <taxon>Ligilactobacillus</taxon>
    </lineage>
</organism>
<feature type="transmembrane region" description="Helical" evidence="1">
    <location>
        <begin position="30"/>
        <end position="54"/>
    </location>
</feature>
<comment type="caution">
    <text evidence="2">The sequence shown here is derived from an EMBL/GenBank/DDBJ whole genome shotgun (WGS) entry which is preliminary data.</text>
</comment>
<keyword evidence="3" id="KW-1185">Reference proteome</keyword>
<dbReference type="PATRIC" id="fig|1423820.4.peg.1195"/>
<keyword evidence="1" id="KW-1133">Transmembrane helix</keyword>
<keyword evidence="1" id="KW-0812">Transmembrane</keyword>
<reference evidence="2 3" key="1">
    <citation type="journal article" date="2015" name="Genome Announc.">
        <title>Expanding the biotechnology potential of lactobacilli through comparative genomics of 213 strains and associated genera.</title>
        <authorList>
            <person name="Sun Z."/>
            <person name="Harris H.M."/>
            <person name="McCann A."/>
            <person name="Guo C."/>
            <person name="Argimon S."/>
            <person name="Zhang W."/>
            <person name="Yang X."/>
            <person name="Jeffery I.B."/>
            <person name="Cooney J.C."/>
            <person name="Kagawa T.F."/>
            <person name="Liu W."/>
            <person name="Song Y."/>
            <person name="Salvetti E."/>
            <person name="Wrobel A."/>
            <person name="Rasinkangas P."/>
            <person name="Parkhill J."/>
            <person name="Rea M.C."/>
            <person name="O'Sullivan O."/>
            <person name="Ritari J."/>
            <person name="Douillard F.P."/>
            <person name="Paul Ross R."/>
            <person name="Yang R."/>
            <person name="Briner A.E."/>
            <person name="Felis G.E."/>
            <person name="de Vos W.M."/>
            <person name="Barrangou R."/>
            <person name="Klaenhammer T.R."/>
            <person name="Caufield P.W."/>
            <person name="Cui Y."/>
            <person name="Zhang H."/>
            <person name="O'Toole P.W."/>
        </authorList>
    </citation>
    <scope>NUCLEOTIDE SEQUENCE [LARGE SCALE GENOMIC DNA]</scope>
    <source>
        <strain evidence="2 3">DSM 20653</strain>
    </source>
</reference>